<comment type="similarity">
    <text evidence="1 7">Belongs to the SbcD family.</text>
</comment>
<evidence type="ECO:0000256" key="5">
    <source>
        <dbReference type="ARBA" id="ARBA00022801"/>
    </source>
</evidence>
<dbReference type="PANTHER" id="PTHR30337">
    <property type="entry name" value="COMPONENT OF ATP-DEPENDENT DSDNA EXONUCLEASE"/>
    <property type="match status" value="1"/>
</dbReference>
<comment type="function">
    <text evidence="7">SbcCD cleaves DNA hairpin structures. These structures can inhibit DNA replication and are intermediates in certain DNA recombination reactions. The complex acts as a 3'-&gt;5' double strand exonuclease that can open hairpins. It also has a 5' single-strand endonuclease activity.</text>
</comment>
<keyword evidence="7" id="KW-0255">Endonuclease</keyword>
<comment type="caution">
    <text evidence="10">The sequence shown here is derived from an EMBL/GenBank/DDBJ whole genome shotgun (WGS) entry which is preliminary data.</text>
</comment>
<dbReference type="InterPro" id="IPR004843">
    <property type="entry name" value="Calcineurin-like_PHP"/>
</dbReference>
<evidence type="ECO:0000313" key="11">
    <source>
        <dbReference type="Proteomes" id="UP000660021"/>
    </source>
</evidence>
<evidence type="ECO:0000256" key="1">
    <source>
        <dbReference type="ARBA" id="ARBA00010555"/>
    </source>
</evidence>
<proteinExistence type="inferred from homology"/>
<keyword evidence="6 7" id="KW-0269">Exonuclease</keyword>
<dbReference type="RefSeq" id="WP_186963790.1">
    <property type="nucleotide sequence ID" value="NZ_JACOPR010000005.1"/>
</dbReference>
<organism evidence="10 11">
    <name type="scientific">Pseudoflavonifractor hominis</name>
    <dbReference type="NCBI Taxonomy" id="2763059"/>
    <lineage>
        <taxon>Bacteria</taxon>
        <taxon>Bacillati</taxon>
        <taxon>Bacillota</taxon>
        <taxon>Clostridia</taxon>
        <taxon>Eubacteriales</taxon>
        <taxon>Oscillospiraceae</taxon>
        <taxon>Pseudoflavonifractor</taxon>
    </lineage>
</organism>
<dbReference type="NCBIfam" id="TIGR00619">
    <property type="entry name" value="sbcd"/>
    <property type="match status" value="1"/>
</dbReference>
<feature type="domain" description="Calcineurin-like phosphoesterase" evidence="8">
    <location>
        <begin position="1"/>
        <end position="213"/>
    </location>
</feature>
<dbReference type="SUPFAM" id="SSF56300">
    <property type="entry name" value="Metallo-dependent phosphatases"/>
    <property type="match status" value="1"/>
</dbReference>
<keyword evidence="7" id="KW-0235">DNA replication</keyword>
<protein>
    <recommendedName>
        <fullName evidence="3 7">Nuclease SbcCD subunit D</fullName>
    </recommendedName>
</protein>
<name>A0ABR7HTZ2_9FIRM</name>
<dbReference type="GO" id="GO:0004527">
    <property type="term" value="F:exonuclease activity"/>
    <property type="evidence" value="ECO:0007669"/>
    <property type="project" value="UniProtKB-KW"/>
</dbReference>
<reference evidence="10 11" key="1">
    <citation type="submission" date="2020-08" db="EMBL/GenBank/DDBJ databases">
        <title>Genome public.</title>
        <authorList>
            <person name="Liu C."/>
            <person name="Sun Q."/>
        </authorList>
    </citation>
    <scope>NUCLEOTIDE SEQUENCE [LARGE SCALE GENOMIC DNA]</scope>
    <source>
        <strain evidence="10 11">New-38</strain>
    </source>
</reference>
<keyword evidence="5 7" id="KW-0378">Hydrolase</keyword>
<dbReference type="InterPro" id="IPR041796">
    <property type="entry name" value="Mre11_N"/>
</dbReference>
<dbReference type="PANTHER" id="PTHR30337:SF0">
    <property type="entry name" value="NUCLEASE SBCCD SUBUNIT D"/>
    <property type="match status" value="1"/>
</dbReference>
<dbReference type="InterPro" id="IPR050535">
    <property type="entry name" value="DNA_Repair-Maintenance_Comp"/>
</dbReference>
<sequence length="379" mass="42759">MKWIHLSDLHLGKRVNEFSMLEDQQYILAEILRIIDQEQPDGVLIAGDVYDKSVPSAEAVALLDDFLVRLSERGVQVFLISGNHDSPERIAFGGRLMTRSGVYLAPVYDGVVKPFTFTDEYGPVHLYLLPFVKPAHVRRCFPEREISTYTQAMAAAIEAMGVDTAQRNVLVTHQFVTGAARCDSEEISVGGSDNVDVSVFAPFDYVALGHIHGPQQVGRETVRYCGTPLKYSFSEAGHQKSVTVVELREKGNVSIRTIPLTPMRDLVELRGTYEELTFRGFYEGTSYPRDYVHITLTDEEDVPDAVRKLRILYPNLMKLDYDNQRTRTAISLDGAEDVQKKSPLALLEEFYEKQNGQPMGEEQRAFARSLMEQIWEGEA</sequence>
<keyword evidence="11" id="KW-1185">Reference proteome</keyword>
<comment type="subunit">
    <text evidence="2 7">Heterodimer of SbcC and SbcD.</text>
</comment>
<evidence type="ECO:0000259" key="8">
    <source>
        <dbReference type="Pfam" id="PF00149"/>
    </source>
</evidence>
<evidence type="ECO:0000313" key="10">
    <source>
        <dbReference type="EMBL" id="MBC5730993.1"/>
    </source>
</evidence>
<dbReference type="InterPro" id="IPR004593">
    <property type="entry name" value="SbcD"/>
</dbReference>
<dbReference type="InterPro" id="IPR026843">
    <property type="entry name" value="SbcD_C"/>
</dbReference>
<gene>
    <name evidence="7" type="primary">sbcD</name>
    <name evidence="10" type="ORF">H8S34_09150</name>
</gene>
<keyword evidence="7" id="KW-0233">DNA recombination</keyword>
<evidence type="ECO:0000256" key="3">
    <source>
        <dbReference type="ARBA" id="ARBA00013365"/>
    </source>
</evidence>
<dbReference type="InterPro" id="IPR029052">
    <property type="entry name" value="Metallo-depent_PP-like"/>
</dbReference>
<evidence type="ECO:0000256" key="7">
    <source>
        <dbReference type="RuleBase" id="RU363069"/>
    </source>
</evidence>
<keyword evidence="4 7" id="KW-0540">Nuclease</keyword>
<evidence type="ECO:0000256" key="6">
    <source>
        <dbReference type="ARBA" id="ARBA00022839"/>
    </source>
</evidence>
<dbReference type="Proteomes" id="UP000660021">
    <property type="component" value="Unassembled WGS sequence"/>
</dbReference>
<feature type="domain" description="Nuclease SbcCD subunit D C-terminal" evidence="9">
    <location>
        <begin position="263"/>
        <end position="354"/>
    </location>
</feature>
<dbReference type="Pfam" id="PF12320">
    <property type="entry name" value="SbcD_C"/>
    <property type="match status" value="1"/>
</dbReference>
<evidence type="ECO:0000256" key="2">
    <source>
        <dbReference type="ARBA" id="ARBA00011322"/>
    </source>
</evidence>
<dbReference type="CDD" id="cd00840">
    <property type="entry name" value="MPP_Mre11_N"/>
    <property type="match status" value="1"/>
</dbReference>
<evidence type="ECO:0000256" key="4">
    <source>
        <dbReference type="ARBA" id="ARBA00022722"/>
    </source>
</evidence>
<evidence type="ECO:0000259" key="9">
    <source>
        <dbReference type="Pfam" id="PF12320"/>
    </source>
</evidence>
<accession>A0ABR7HTZ2</accession>
<dbReference type="Pfam" id="PF00149">
    <property type="entry name" value="Metallophos"/>
    <property type="match status" value="1"/>
</dbReference>
<dbReference type="EMBL" id="JACOPR010000005">
    <property type="protein sequence ID" value="MBC5730993.1"/>
    <property type="molecule type" value="Genomic_DNA"/>
</dbReference>
<dbReference type="Gene3D" id="3.60.21.10">
    <property type="match status" value="1"/>
</dbReference>